<evidence type="ECO:0000313" key="3">
    <source>
        <dbReference type="Proteomes" id="UP001608902"/>
    </source>
</evidence>
<name>A0ABD6E436_9BILA</name>
<accession>A0ABD6E436</accession>
<reference evidence="2 3" key="1">
    <citation type="submission" date="2024-08" db="EMBL/GenBank/DDBJ databases">
        <title>Gnathostoma spinigerum genome.</title>
        <authorList>
            <person name="Gonzalez-Bertolin B."/>
            <person name="Monzon S."/>
            <person name="Zaballos A."/>
            <person name="Jimenez P."/>
            <person name="Dekumyoy P."/>
            <person name="Varona S."/>
            <person name="Cuesta I."/>
            <person name="Sumanam S."/>
            <person name="Adisakwattana P."/>
            <person name="Gasser R.B."/>
            <person name="Hernandez-Gonzalez A."/>
            <person name="Young N.D."/>
            <person name="Perteguer M.J."/>
        </authorList>
    </citation>
    <scope>NUCLEOTIDE SEQUENCE [LARGE SCALE GENOMIC DNA]</scope>
    <source>
        <strain evidence="2">AL3</strain>
        <tissue evidence="2">Liver</tissue>
    </source>
</reference>
<evidence type="ECO:0000256" key="1">
    <source>
        <dbReference type="SAM" id="MobiDB-lite"/>
    </source>
</evidence>
<dbReference type="AlphaFoldDB" id="A0ABD6E436"/>
<dbReference type="EMBL" id="JBGFUD010000516">
    <property type="protein sequence ID" value="MFH4974690.1"/>
    <property type="molecule type" value="Genomic_DNA"/>
</dbReference>
<gene>
    <name evidence="2" type="ORF">AB6A40_001399</name>
</gene>
<organism evidence="2 3">
    <name type="scientific">Gnathostoma spinigerum</name>
    <dbReference type="NCBI Taxonomy" id="75299"/>
    <lineage>
        <taxon>Eukaryota</taxon>
        <taxon>Metazoa</taxon>
        <taxon>Ecdysozoa</taxon>
        <taxon>Nematoda</taxon>
        <taxon>Chromadorea</taxon>
        <taxon>Rhabditida</taxon>
        <taxon>Spirurina</taxon>
        <taxon>Gnathostomatomorpha</taxon>
        <taxon>Gnathostomatoidea</taxon>
        <taxon>Gnathostomatidae</taxon>
        <taxon>Gnathostoma</taxon>
    </lineage>
</organism>
<dbReference type="Proteomes" id="UP001608902">
    <property type="component" value="Unassembled WGS sequence"/>
</dbReference>
<feature type="region of interest" description="Disordered" evidence="1">
    <location>
        <begin position="1"/>
        <end position="33"/>
    </location>
</feature>
<evidence type="ECO:0000313" key="2">
    <source>
        <dbReference type="EMBL" id="MFH4974690.1"/>
    </source>
</evidence>
<sequence>MRPLSSLSSLSSKAQSRSLQSMDAFQTRQHPRTSKGIRCLHIEYEDVHLDTKLPFLASDVTPSTQQIHQTALHFSGRKAREEHMLKQ</sequence>
<feature type="compositionally biased region" description="Low complexity" evidence="1">
    <location>
        <begin position="1"/>
        <end position="21"/>
    </location>
</feature>
<proteinExistence type="predicted"/>
<protein>
    <submittedName>
        <fullName evidence="2">Uncharacterized protein</fullName>
    </submittedName>
</protein>
<keyword evidence="3" id="KW-1185">Reference proteome</keyword>
<comment type="caution">
    <text evidence="2">The sequence shown here is derived from an EMBL/GenBank/DDBJ whole genome shotgun (WGS) entry which is preliminary data.</text>
</comment>